<evidence type="ECO:0000313" key="2">
    <source>
        <dbReference type="Proteomes" id="UP000270678"/>
    </source>
</evidence>
<gene>
    <name evidence="1" type="ORF">EI981_25140</name>
</gene>
<dbReference type="AlphaFoldDB" id="A0A3Q9IG81"/>
<proteinExistence type="predicted"/>
<dbReference type="KEGG" id="plut:EI981_25140"/>
<evidence type="ECO:0000313" key="1">
    <source>
        <dbReference type="EMBL" id="AZS17380.1"/>
    </source>
</evidence>
<accession>A0A3Q9IG81</accession>
<keyword evidence="2" id="KW-1185">Reference proteome</keyword>
<organism evidence="1 2">
    <name type="scientific">Paenibacillus lutimineralis</name>
    <dbReference type="NCBI Taxonomy" id="2707005"/>
    <lineage>
        <taxon>Bacteria</taxon>
        <taxon>Bacillati</taxon>
        <taxon>Bacillota</taxon>
        <taxon>Bacilli</taxon>
        <taxon>Bacillales</taxon>
        <taxon>Paenibacillaceae</taxon>
        <taxon>Paenibacillus</taxon>
    </lineage>
</organism>
<sequence>MAQLKRIEVSLDFEQPIQEITSIISLIIGAHPDRQLEILQAVDQHIGDAMALLDKSKQHVEDKTFEESAK</sequence>
<protein>
    <submittedName>
        <fullName evidence="1">Uncharacterized protein</fullName>
    </submittedName>
</protein>
<dbReference type="OrthoDB" id="2664645at2"/>
<reference evidence="2" key="1">
    <citation type="submission" date="2018-12" db="EMBL/GenBank/DDBJ databases">
        <title>Complete genome sequence of Paenibacillus sp. MBLB1234.</title>
        <authorList>
            <person name="Nam Y.-D."/>
            <person name="Kang J."/>
            <person name="Chung W.-H."/>
            <person name="Park Y.S."/>
        </authorList>
    </citation>
    <scope>NUCLEOTIDE SEQUENCE [LARGE SCALE GENOMIC DNA]</scope>
    <source>
        <strain evidence="2">MBLB1234</strain>
    </source>
</reference>
<name>A0A3Q9IG81_9BACL</name>
<dbReference type="EMBL" id="CP034346">
    <property type="protein sequence ID" value="AZS17380.1"/>
    <property type="molecule type" value="Genomic_DNA"/>
</dbReference>
<dbReference type="Proteomes" id="UP000270678">
    <property type="component" value="Chromosome"/>
</dbReference>
<dbReference type="RefSeq" id="WP_127002892.1">
    <property type="nucleotide sequence ID" value="NZ_CP034346.1"/>
</dbReference>